<accession>A0A8J2LTA9</accession>
<evidence type="ECO:0000256" key="1">
    <source>
        <dbReference type="ARBA" id="ARBA00004514"/>
    </source>
</evidence>
<dbReference type="InterPro" id="IPR018376">
    <property type="entry name" value="Enoyl-CoA_hyd/isom_CS"/>
</dbReference>
<sequence>MNVIKLVSRLRGDGVFRATRGFSSETTIKTNYENISWPEPEIEDVKKQLRELEGGRVTLYKDETNGIAQLCIDHVEKKNSLSGKMMVEFHEAISTLEKWETGKGVLLFSKGDTFCSGGYLETVKALSAPEGGFRMSALMQDAVMRLRNLPLISVAVIHGQALGGGAELTLCTDFRLCTPKSEIGFVQARMGITTGWGGGLLLKKLVGHPKALDIMLTSRRLKLDEIKALGLVDGIVNPDGRLNESSQWLNSKVEHLPVSVVHAVKKNVLSSSFYEERQIFGGVWGGPSHLEKLAQNIKHN</sequence>
<evidence type="ECO:0000256" key="2">
    <source>
        <dbReference type="ARBA" id="ARBA00005254"/>
    </source>
</evidence>
<dbReference type="PROSITE" id="PS00166">
    <property type="entry name" value="ENOYL_COA_HYDRATASE"/>
    <property type="match status" value="1"/>
</dbReference>
<evidence type="ECO:0000256" key="3">
    <source>
        <dbReference type="ARBA" id="ARBA00022490"/>
    </source>
</evidence>
<dbReference type="EC" id="4.1.1.94" evidence="7"/>
<keyword evidence="4" id="KW-0456">Lyase</keyword>
<reference evidence="14" key="1">
    <citation type="submission" date="2021-06" db="EMBL/GenBank/DDBJ databases">
        <authorList>
            <person name="Hodson N. C."/>
            <person name="Mongue J. A."/>
            <person name="Jaron S. K."/>
        </authorList>
    </citation>
    <scope>NUCLEOTIDE SEQUENCE</scope>
</reference>
<organism evidence="14 15">
    <name type="scientific">Allacma fusca</name>
    <dbReference type="NCBI Taxonomy" id="39272"/>
    <lineage>
        <taxon>Eukaryota</taxon>
        <taxon>Metazoa</taxon>
        <taxon>Ecdysozoa</taxon>
        <taxon>Arthropoda</taxon>
        <taxon>Hexapoda</taxon>
        <taxon>Collembola</taxon>
        <taxon>Symphypleona</taxon>
        <taxon>Sminthuridae</taxon>
        <taxon>Allacma</taxon>
    </lineage>
</organism>
<evidence type="ECO:0000313" key="15">
    <source>
        <dbReference type="Proteomes" id="UP000708208"/>
    </source>
</evidence>
<dbReference type="PANTHER" id="PTHR11941">
    <property type="entry name" value="ENOYL-COA HYDRATASE-RELATED"/>
    <property type="match status" value="1"/>
</dbReference>
<dbReference type="GO" id="GO:0006635">
    <property type="term" value="P:fatty acid beta-oxidation"/>
    <property type="evidence" value="ECO:0007669"/>
    <property type="project" value="TreeGrafter"/>
</dbReference>
<name>A0A8J2LTA9_9HEXA</name>
<dbReference type="PANTHER" id="PTHR11941:SF27">
    <property type="entry name" value="ETHYLMALONYL-COA DECARBOXYLASE"/>
    <property type="match status" value="1"/>
</dbReference>
<evidence type="ECO:0000256" key="12">
    <source>
        <dbReference type="ARBA" id="ARBA00056546"/>
    </source>
</evidence>
<evidence type="ECO:0000256" key="11">
    <source>
        <dbReference type="ARBA" id="ARBA00047446"/>
    </source>
</evidence>
<evidence type="ECO:0000256" key="5">
    <source>
        <dbReference type="ARBA" id="ARBA00036343"/>
    </source>
</evidence>
<keyword evidence="3" id="KW-0963">Cytoplasm</keyword>
<comment type="similarity">
    <text evidence="2 13">Belongs to the enoyl-CoA hydratase/isomerase family.</text>
</comment>
<evidence type="ECO:0000256" key="4">
    <source>
        <dbReference type="ARBA" id="ARBA00023239"/>
    </source>
</evidence>
<dbReference type="Pfam" id="PF00378">
    <property type="entry name" value="ECH_1"/>
    <property type="match status" value="1"/>
</dbReference>
<dbReference type="AlphaFoldDB" id="A0A8J2LTA9"/>
<comment type="catalytic activity">
    <reaction evidence="6">
        <text>(2R)-ethylmalonyl-CoA + H(+) = butanoyl-CoA + CO2</text>
        <dbReference type="Rhea" id="RHEA:59540"/>
        <dbReference type="ChEBI" id="CHEBI:15378"/>
        <dbReference type="ChEBI" id="CHEBI:16526"/>
        <dbReference type="ChEBI" id="CHEBI:57371"/>
        <dbReference type="ChEBI" id="CHEBI:85316"/>
        <dbReference type="EC" id="4.1.1.94"/>
    </reaction>
    <physiologicalReaction direction="left-to-right" evidence="6">
        <dbReference type="Rhea" id="RHEA:59541"/>
    </physiologicalReaction>
</comment>
<comment type="catalytic activity">
    <reaction evidence="11">
        <text>(S)-methylmalonyl-CoA + H(+) = propanoyl-CoA + CO2</text>
        <dbReference type="Rhea" id="RHEA:61340"/>
        <dbReference type="ChEBI" id="CHEBI:15378"/>
        <dbReference type="ChEBI" id="CHEBI:16526"/>
        <dbReference type="ChEBI" id="CHEBI:57327"/>
        <dbReference type="ChEBI" id="CHEBI:57392"/>
        <dbReference type="EC" id="4.1.1.94"/>
    </reaction>
    <physiologicalReaction direction="left-to-right" evidence="11">
        <dbReference type="Rhea" id="RHEA:61341"/>
    </physiologicalReaction>
</comment>
<protein>
    <recommendedName>
        <fullName evidence="8">Ethylmalonyl-CoA decarboxylase</fullName>
        <ecNumber evidence="7">4.1.1.94</ecNumber>
    </recommendedName>
    <alternativeName>
        <fullName evidence="10">Enoyl-CoA hydratase domain-containing protein 1</fullName>
    </alternativeName>
    <alternativeName>
        <fullName evidence="9">Methylmalonyl-CoA decarboxylase</fullName>
    </alternativeName>
</protein>
<evidence type="ECO:0000256" key="7">
    <source>
        <dbReference type="ARBA" id="ARBA00038883"/>
    </source>
</evidence>
<dbReference type="GO" id="GO:0005829">
    <property type="term" value="C:cytosol"/>
    <property type="evidence" value="ECO:0007669"/>
    <property type="project" value="UniProtKB-SubCell"/>
</dbReference>
<comment type="caution">
    <text evidence="14">The sequence shown here is derived from an EMBL/GenBank/DDBJ whole genome shotgun (WGS) entry which is preliminary data.</text>
</comment>
<dbReference type="OrthoDB" id="448450at2759"/>
<evidence type="ECO:0000256" key="6">
    <source>
        <dbReference type="ARBA" id="ARBA00036541"/>
    </source>
</evidence>
<dbReference type="Proteomes" id="UP000708208">
    <property type="component" value="Unassembled WGS sequence"/>
</dbReference>
<gene>
    <name evidence="14" type="ORF">AFUS01_LOCUS47589</name>
</gene>
<comment type="subcellular location">
    <subcellularLocation>
        <location evidence="1">Cytoplasm</location>
        <location evidence="1">Cytosol</location>
    </subcellularLocation>
</comment>
<dbReference type="CDD" id="cd06558">
    <property type="entry name" value="crotonase-like"/>
    <property type="match status" value="1"/>
</dbReference>
<comment type="catalytic activity">
    <reaction evidence="5">
        <text>(2S)-ethylmalonyl-CoA + H(+) = butanoyl-CoA + CO2</text>
        <dbReference type="Rhea" id="RHEA:32131"/>
        <dbReference type="ChEBI" id="CHEBI:15378"/>
        <dbReference type="ChEBI" id="CHEBI:16526"/>
        <dbReference type="ChEBI" id="CHEBI:57371"/>
        <dbReference type="ChEBI" id="CHEBI:60909"/>
        <dbReference type="EC" id="4.1.1.94"/>
    </reaction>
    <physiologicalReaction direction="left-to-right" evidence="5">
        <dbReference type="Rhea" id="RHEA:32132"/>
    </physiologicalReaction>
</comment>
<evidence type="ECO:0000256" key="9">
    <source>
        <dbReference type="ARBA" id="ARBA00042052"/>
    </source>
</evidence>
<keyword evidence="15" id="KW-1185">Reference proteome</keyword>
<dbReference type="InterPro" id="IPR001753">
    <property type="entry name" value="Enoyl-CoA_hydra/iso"/>
</dbReference>
<evidence type="ECO:0000256" key="13">
    <source>
        <dbReference type="RuleBase" id="RU003707"/>
    </source>
</evidence>
<evidence type="ECO:0000313" key="14">
    <source>
        <dbReference type="EMBL" id="CAG7838644.1"/>
    </source>
</evidence>
<evidence type="ECO:0000256" key="8">
    <source>
        <dbReference type="ARBA" id="ARBA00039903"/>
    </source>
</evidence>
<dbReference type="EMBL" id="CAJVCH010571831">
    <property type="protein sequence ID" value="CAG7838644.1"/>
    <property type="molecule type" value="Genomic_DNA"/>
</dbReference>
<dbReference type="GO" id="GO:0004492">
    <property type="term" value="F:methyl/ethyl malonyl-CoA decarboxylase activity"/>
    <property type="evidence" value="ECO:0007669"/>
    <property type="project" value="UniProtKB-EC"/>
</dbReference>
<comment type="function">
    <text evidence="12">Decarboxylates ethylmalonyl-CoA, a potentially toxic metabolite, to form butyryl-CoA, suggesting it might be involved in metabolite proofreading. Acts preferentially on (S)-ethylmalonyl-CoA but also has some activity on the (R)-isomer. Also has methylmalonyl-CoA decarboxylase activity at lower level.</text>
</comment>
<proteinExistence type="inferred from homology"/>
<evidence type="ECO:0000256" key="10">
    <source>
        <dbReference type="ARBA" id="ARBA00042182"/>
    </source>
</evidence>